<comment type="caution">
    <text evidence="1">The sequence shown here is derived from an EMBL/GenBank/DDBJ whole genome shotgun (WGS) entry which is preliminary data.</text>
</comment>
<evidence type="ECO:0000313" key="2">
    <source>
        <dbReference type="Proteomes" id="UP000549911"/>
    </source>
</evidence>
<dbReference type="InterPro" id="IPR025534">
    <property type="entry name" value="DUF4420"/>
</dbReference>
<dbReference type="Proteomes" id="UP000549911">
    <property type="component" value="Unassembled WGS sequence"/>
</dbReference>
<proteinExistence type="predicted"/>
<name>A0A7Y9H4Z1_9ACTN</name>
<dbReference type="AlphaFoldDB" id="A0A7Y9H4Z1"/>
<reference evidence="1 2" key="1">
    <citation type="submission" date="2020-07" db="EMBL/GenBank/DDBJ databases">
        <authorList>
            <person name="Partida-Martinez L."/>
            <person name="Huntemann M."/>
            <person name="Clum A."/>
            <person name="Wang J."/>
            <person name="Palaniappan K."/>
            <person name="Ritter S."/>
            <person name="Chen I.-M."/>
            <person name="Stamatis D."/>
            <person name="Reddy T."/>
            <person name="O'Malley R."/>
            <person name="Daum C."/>
            <person name="Shapiro N."/>
            <person name="Ivanova N."/>
            <person name="Kyrpides N."/>
            <person name="Woyke T."/>
        </authorList>
    </citation>
    <scope>NUCLEOTIDE SEQUENCE [LARGE SCALE GENOMIC DNA]</scope>
    <source>
        <strain evidence="1 2">AT2.17</strain>
    </source>
</reference>
<dbReference type="RefSeq" id="WP_179620647.1">
    <property type="nucleotide sequence ID" value="NZ_JACCBW010000003.1"/>
</dbReference>
<keyword evidence="2" id="KW-1185">Reference proteome</keyword>
<reference evidence="1 2" key="2">
    <citation type="submission" date="2020-08" db="EMBL/GenBank/DDBJ databases">
        <title>The Agave Microbiome: Exploring the role of microbial communities in plant adaptations to desert environments.</title>
        <authorList>
            <person name="Partida-Martinez L.P."/>
        </authorList>
    </citation>
    <scope>NUCLEOTIDE SEQUENCE [LARGE SCALE GENOMIC DNA]</scope>
    <source>
        <strain evidence="1 2">AT2.17</strain>
    </source>
</reference>
<sequence length="331" mass="36450">MSDALNPALWAKIAEDPLPAGAVLRRVLPGLPHDVFIGETRPDRNRVLELSVLGLASNMPKKWRQSKGLEITVDSTDPNRTKVRLRSMTKLGDPLFTELASDVVSTLASFPGADAATRVVERVLAWQEFYARRSEPFSEEMAAGLFGELTVLGGCFIGALGTSAATYGWTGPDPALQDFQFADLAVEVKTYRGGGAGRMKISSERQLDHIGVTDLYVAYVSLDERQDGTGVTLLELVDDVRQQLSSSVPASHLFEGKLLNCGWHDSYAEFRNERYEVRSVEFFLVSDAFPRLVASEIPTGISNVSYLLERSALDPYLIERDAVVAHLRTKQ</sequence>
<dbReference type="Pfam" id="PF14390">
    <property type="entry name" value="DUF4420"/>
    <property type="match status" value="1"/>
</dbReference>
<evidence type="ECO:0008006" key="3">
    <source>
        <dbReference type="Google" id="ProtNLM"/>
    </source>
</evidence>
<protein>
    <recommendedName>
        <fullName evidence="3">PD-(D/E)XK motif protein</fullName>
    </recommendedName>
</protein>
<dbReference type="EMBL" id="JACCBW010000003">
    <property type="protein sequence ID" value="NYE38018.1"/>
    <property type="molecule type" value="Genomic_DNA"/>
</dbReference>
<accession>A0A7Y9H4Z1</accession>
<evidence type="ECO:0000313" key="1">
    <source>
        <dbReference type="EMBL" id="NYE38018.1"/>
    </source>
</evidence>
<organism evidence="1 2">
    <name type="scientific">Nocardioides cavernae</name>
    <dbReference type="NCBI Taxonomy" id="1921566"/>
    <lineage>
        <taxon>Bacteria</taxon>
        <taxon>Bacillati</taxon>
        <taxon>Actinomycetota</taxon>
        <taxon>Actinomycetes</taxon>
        <taxon>Propionibacteriales</taxon>
        <taxon>Nocardioidaceae</taxon>
        <taxon>Nocardioides</taxon>
    </lineage>
</organism>
<gene>
    <name evidence="1" type="ORF">F4692_003163</name>
</gene>